<dbReference type="RefSeq" id="WP_153758697.1">
    <property type="nucleotide sequence ID" value="NZ_CP045851.1"/>
</dbReference>
<evidence type="ECO:0000256" key="2">
    <source>
        <dbReference type="ARBA" id="ARBA00022679"/>
    </source>
</evidence>
<evidence type="ECO:0000256" key="1">
    <source>
        <dbReference type="ARBA" id="ARBA00010982"/>
    </source>
</evidence>
<keyword evidence="6" id="KW-1185">Reference proteome</keyword>
<dbReference type="SUPFAM" id="SSF53901">
    <property type="entry name" value="Thiolase-like"/>
    <property type="match status" value="2"/>
</dbReference>
<dbReference type="Gene3D" id="2.40.50.840">
    <property type="match status" value="1"/>
</dbReference>
<dbReference type="PANTHER" id="PTHR18919">
    <property type="entry name" value="ACETYL-COA C-ACYLTRANSFERASE"/>
    <property type="match status" value="1"/>
</dbReference>
<comment type="similarity">
    <text evidence="1">Belongs to the thiolase-like superfamily. Thiolase family.</text>
</comment>
<evidence type="ECO:0000313" key="6">
    <source>
        <dbReference type="Proteomes" id="UP000334019"/>
    </source>
</evidence>
<dbReference type="EMBL" id="CP045851">
    <property type="protein sequence ID" value="QGG94591.1"/>
    <property type="molecule type" value="Genomic_DNA"/>
</dbReference>
<dbReference type="KEGG" id="atq:GH723_05430"/>
<evidence type="ECO:0000256" key="3">
    <source>
        <dbReference type="ARBA" id="ARBA00023315"/>
    </source>
</evidence>
<keyword evidence="2" id="KW-0808">Transferase</keyword>
<dbReference type="Pfam" id="PF18313">
    <property type="entry name" value="TLP1_add_C"/>
    <property type="match status" value="1"/>
</dbReference>
<evidence type="ECO:0000313" key="5">
    <source>
        <dbReference type="EMBL" id="QGG94591.1"/>
    </source>
</evidence>
<dbReference type="InterPro" id="IPR016039">
    <property type="entry name" value="Thiolase-like"/>
</dbReference>
<reference evidence="5 6" key="1">
    <citation type="submission" date="2019-11" db="EMBL/GenBank/DDBJ databases">
        <authorList>
            <person name="He Y."/>
        </authorList>
    </citation>
    <scope>NUCLEOTIDE SEQUENCE [LARGE SCALE GENOMIC DNA]</scope>
    <source>
        <strain evidence="5 6">SCSIO 58843</strain>
    </source>
</reference>
<evidence type="ECO:0000259" key="4">
    <source>
        <dbReference type="Pfam" id="PF18313"/>
    </source>
</evidence>
<dbReference type="Proteomes" id="UP000334019">
    <property type="component" value="Chromosome"/>
</dbReference>
<dbReference type="AlphaFoldDB" id="A0A5Q2RJ44"/>
<name>A0A5Q2RJ44_9ACTN</name>
<dbReference type="GO" id="GO:0016746">
    <property type="term" value="F:acyltransferase activity"/>
    <property type="evidence" value="ECO:0007669"/>
    <property type="project" value="UniProtKB-KW"/>
</dbReference>
<dbReference type="PANTHER" id="PTHR18919:SF139">
    <property type="entry name" value="THIOLASE-LIKE PROTEIN TYPE 1 ADDITIONAL C-TERMINAL DOMAIN-CONTAINING PROTEIN"/>
    <property type="match status" value="1"/>
</dbReference>
<accession>A0A5Q2RJ44</accession>
<protein>
    <recommendedName>
        <fullName evidence="4">Thiolase-like protein type 1 additional C-terminal domain-containing protein</fullName>
    </recommendedName>
</protein>
<feature type="domain" description="Thiolase-like protein type 1 additional C-terminal" evidence="4">
    <location>
        <begin position="416"/>
        <end position="490"/>
    </location>
</feature>
<gene>
    <name evidence="5" type="ORF">GH723_05430</name>
</gene>
<dbReference type="InterPro" id="IPR040771">
    <property type="entry name" value="TLP1_add_C"/>
</dbReference>
<keyword evidence="3" id="KW-0012">Acyltransferase</keyword>
<organism evidence="5 6">
    <name type="scientific">Actinomarinicola tropica</name>
    <dbReference type="NCBI Taxonomy" id="2789776"/>
    <lineage>
        <taxon>Bacteria</taxon>
        <taxon>Bacillati</taxon>
        <taxon>Actinomycetota</taxon>
        <taxon>Acidimicrobiia</taxon>
        <taxon>Acidimicrobiales</taxon>
        <taxon>Iamiaceae</taxon>
        <taxon>Actinomarinicola</taxon>
    </lineage>
</organism>
<dbReference type="Gene3D" id="3.40.47.10">
    <property type="match status" value="1"/>
</dbReference>
<dbReference type="CDD" id="cd00829">
    <property type="entry name" value="SCP-x_thiolase"/>
    <property type="match status" value="1"/>
</dbReference>
<proteinExistence type="inferred from homology"/>
<sequence>MTAPHAGLDPRTPVIVGVGQVDLSNQESPPSASDPLELMAEAIRRAGTDAACDRLVASIESIRVVSILSARHPDPGRLVADRLGIHPADTALSPMGGNSPQSLVSSAALDIAAGRADTVVVTGAEPWRTRQAARRSGVELDWTPVDPDQAPARATGDDLDMSHPAELAHGIAMPVQVYPIFETALRSAAGHEPAEHLDRIAALWARFSDVAATNPYAAVRHRFTAAEIATPGPDNRWIGYPYTKWLVSNDRVDQSAAVVLCSVERAESLGVPRDRWVFPLAGTDTAEALVSRRRDLHRSPAIRVGGRRCLELAGVDVDDVAHLDLYSCFPSAVQIAADELGIGLDRQLTVTGGLTFAGGPWNDYVTHSIAAMVGVLREDPGSLGLVTANGGLISKHAFGLYSTEPPAGGFRHDRPQDAVDAEPGRDAVVEHEGEVTVEAYTVMHGRDGEPTQAIAACLLPDGRRTWATSSDAALMATFVDSEACGRAGRVAGGTLALR</sequence>